<dbReference type="AlphaFoldDB" id="A0A516H3F9"/>
<dbReference type="PROSITE" id="PS50949">
    <property type="entry name" value="HTH_GNTR"/>
    <property type="match status" value="1"/>
</dbReference>
<keyword evidence="3" id="KW-0804">Transcription</keyword>
<dbReference type="Gene3D" id="1.20.120.530">
    <property type="entry name" value="GntR ligand-binding domain-like"/>
    <property type="match status" value="1"/>
</dbReference>
<keyword evidence="1" id="KW-0805">Transcription regulation</keyword>
<dbReference type="Gene3D" id="1.10.10.10">
    <property type="entry name" value="Winged helix-like DNA-binding domain superfamily/Winged helix DNA-binding domain"/>
    <property type="match status" value="1"/>
</dbReference>
<dbReference type="EMBL" id="CP041636">
    <property type="protein sequence ID" value="QDO98307.1"/>
    <property type="molecule type" value="Genomic_DNA"/>
</dbReference>
<accession>A0A516H3F9</accession>
<dbReference type="Pfam" id="PF00392">
    <property type="entry name" value="GntR"/>
    <property type="match status" value="1"/>
</dbReference>
<gene>
    <name evidence="5" type="ORF">FNB15_13955</name>
</gene>
<dbReference type="InterPro" id="IPR036390">
    <property type="entry name" value="WH_DNA-bd_sf"/>
</dbReference>
<organism evidence="5 6">
    <name type="scientific">Ferrovibrio terrae</name>
    <dbReference type="NCBI Taxonomy" id="2594003"/>
    <lineage>
        <taxon>Bacteria</taxon>
        <taxon>Pseudomonadati</taxon>
        <taxon>Pseudomonadota</taxon>
        <taxon>Alphaproteobacteria</taxon>
        <taxon>Rhodospirillales</taxon>
        <taxon>Rhodospirillaceae</taxon>
        <taxon>Ferrovibrio</taxon>
    </lineage>
</organism>
<proteinExistence type="predicted"/>
<dbReference type="SUPFAM" id="SSF46785">
    <property type="entry name" value="Winged helix' DNA-binding domain"/>
    <property type="match status" value="1"/>
</dbReference>
<evidence type="ECO:0000256" key="2">
    <source>
        <dbReference type="ARBA" id="ARBA00023125"/>
    </source>
</evidence>
<evidence type="ECO:0000259" key="4">
    <source>
        <dbReference type="PROSITE" id="PS50949"/>
    </source>
</evidence>
<dbReference type="GO" id="GO:0003700">
    <property type="term" value="F:DNA-binding transcription factor activity"/>
    <property type="evidence" value="ECO:0007669"/>
    <property type="project" value="InterPro"/>
</dbReference>
<protein>
    <submittedName>
        <fullName evidence="5">GntR family transcriptional regulator</fullName>
    </submittedName>
</protein>
<dbReference type="SUPFAM" id="SSF48008">
    <property type="entry name" value="GntR ligand-binding domain-like"/>
    <property type="match status" value="1"/>
</dbReference>
<keyword evidence="2" id="KW-0238">DNA-binding</keyword>
<evidence type="ECO:0000313" key="5">
    <source>
        <dbReference type="EMBL" id="QDO98307.1"/>
    </source>
</evidence>
<evidence type="ECO:0000313" key="6">
    <source>
        <dbReference type="Proteomes" id="UP000317496"/>
    </source>
</evidence>
<dbReference type="InterPro" id="IPR036388">
    <property type="entry name" value="WH-like_DNA-bd_sf"/>
</dbReference>
<dbReference type="PANTHER" id="PTHR43537:SF45">
    <property type="entry name" value="GNTR FAMILY REGULATORY PROTEIN"/>
    <property type="match status" value="1"/>
</dbReference>
<name>A0A516H3F9_9PROT</name>
<dbReference type="Proteomes" id="UP000317496">
    <property type="component" value="Chromosome"/>
</dbReference>
<dbReference type="PANTHER" id="PTHR43537">
    <property type="entry name" value="TRANSCRIPTIONAL REGULATOR, GNTR FAMILY"/>
    <property type="match status" value="1"/>
</dbReference>
<dbReference type="OrthoDB" id="9788098at2"/>
<evidence type="ECO:0000256" key="1">
    <source>
        <dbReference type="ARBA" id="ARBA00023015"/>
    </source>
</evidence>
<dbReference type="GO" id="GO:0003677">
    <property type="term" value="F:DNA binding"/>
    <property type="evidence" value="ECO:0007669"/>
    <property type="project" value="UniProtKB-KW"/>
</dbReference>
<keyword evidence="6" id="KW-1185">Reference proteome</keyword>
<dbReference type="RefSeq" id="WP_144069288.1">
    <property type="nucleotide sequence ID" value="NZ_CP041636.1"/>
</dbReference>
<feature type="domain" description="HTH gntR-type" evidence="4">
    <location>
        <begin position="18"/>
        <end position="85"/>
    </location>
</feature>
<dbReference type="SMART" id="SM00345">
    <property type="entry name" value="HTH_GNTR"/>
    <property type="match status" value="1"/>
</dbReference>
<dbReference type="InterPro" id="IPR008920">
    <property type="entry name" value="TF_FadR/GntR_C"/>
</dbReference>
<evidence type="ECO:0000256" key="3">
    <source>
        <dbReference type="ARBA" id="ARBA00023163"/>
    </source>
</evidence>
<sequence length="235" mass="26586">MTVTLTRLALTPLRDRSRLAAPQVFDHLRDAIINLELVPGTVLSRTELQLQFGLSSTPIRDALMKLAEEALVEIFPQHATRVSPIDLDHAQQAAFLRRSIEIEMVHTLASQSDPRLIEQLRQTLRLQQAFGESGDLTQFDAQDRLFHRQMYDAAGVPDLWILARRHSGHIDRLRRLHLPMTGKVHQIMRDHSAIVDAIAAGDPVRAAQEVRDHLSRSLAFVSGIRAQYPAGYFRD</sequence>
<dbReference type="KEGG" id="fer:FNB15_13955"/>
<dbReference type="InterPro" id="IPR011711">
    <property type="entry name" value="GntR_C"/>
</dbReference>
<reference evidence="5 6" key="1">
    <citation type="submission" date="2019-07" db="EMBL/GenBank/DDBJ databases">
        <title>Genome sequencing for Ferrovibrio sp. K5.</title>
        <authorList>
            <person name="Park S.-J."/>
        </authorList>
    </citation>
    <scope>NUCLEOTIDE SEQUENCE [LARGE SCALE GENOMIC DNA]</scope>
    <source>
        <strain evidence="5 6">K5</strain>
    </source>
</reference>
<dbReference type="SMART" id="SM00895">
    <property type="entry name" value="FCD"/>
    <property type="match status" value="1"/>
</dbReference>
<dbReference type="Pfam" id="PF07729">
    <property type="entry name" value="FCD"/>
    <property type="match status" value="1"/>
</dbReference>
<dbReference type="InterPro" id="IPR000524">
    <property type="entry name" value="Tscrpt_reg_HTH_GntR"/>
</dbReference>